<protein>
    <submittedName>
        <fullName evidence="1">Uncharacterized protein</fullName>
    </submittedName>
</protein>
<dbReference type="EMBL" id="GBRH01247525">
    <property type="protein sequence ID" value="JAD50370.1"/>
    <property type="molecule type" value="Transcribed_RNA"/>
</dbReference>
<reference evidence="1" key="1">
    <citation type="submission" date="2014-09" db="EMBL/GenBank/DDBJ databases">
        <authorList>
            <person name="Magalhaes I.L.F."/>
            <person name="Oliveira U."/>
            <person name="Santos F.R."/>
            <person name="Vidigal T.H.D.A."/>
            <person name="Brescovit A.D."/>
            <person name="Santos A.J."/>
        </authorList>
    </citation>
    <scope>NUCLEOTIDE SEQUENCE</scope>
    <source>
        <tissue evidence="1">Shoot tissue taken approximately 20 cm above the soil surface</tissue>
    </source>
</reference>
<sequence length="41" mass="5025">MAILICRSYGSTKEEQMMKQMYFILVTFSENWTWTWKKARS</sequence>
<organism evidence="1">
    <name type="scientific">Arundo donax</name>
    <name type="common">Giant reed</name>
    <name type="synonym">Donax arundinaceus</name>
    <dbReference type="NCBI Taxonomy" id="35708"/>
    <lineage>
        <taxon>Eukaryota</taxon>
        <taxon>Viridiplantae</taxon>
        <taxon>Streptophyta</taxon>
        <taxon>Embryophyta</taxon>
        <taxon>Tracheophyta</taxon>
        <taxon>Spermatophyta</taxon>
        <taxon>Magnoliopsida</taxon>
        <taxon>Liliopsida</taxon>
        <taxon>Poales</taxon>
        <taxon>Poaceae</taxon>
        <taxon>PACMAD clade</taxon>
        <taxon>Arundinoideae</taxon>
        <taxon>Arundineae</taxon>
        <taxon>Arundo</taxon>
    </lineage>
</organism>
<proteinExistence type="predicted"/>
<accession>A0A0A9AN51</accession>
<reference evidence="1" key="2">
    <citation type="journal article" date="2015" name="Data Brief">
        <title>Shoot transcriptome of the giant reed, Arundo donax.</title>
        <authorList>
            <person name="Barrero R.A."/>
            <person name="Guerrero F.D."/>
            <person name="Moolhuijzen P."/>
            <person name="Goolsby J.A."/>
            <person name="Tidwell J."/>
            <person name="Bellgard S.E."/>
            <person name="Bellgard M.I."/>
        </authorList>
    </citation>
    <scope>NUCLEOTIDE SEQUENCE</scope>
    <source>
        <tissue evidence="1">Shoot tissue taken approximately 20 cm above the soil surface</tissue>
    </source>
</reference>
<dbReference type="AlphaFoldDB" id="A0A0A9AN51"/>
<evidence type="ECO:0000313" key="1">
    <source>
        <dbReference type="EMBL" id="JAD50370.1"/>
    </source>
</evidence>
<name>A0A0A9AN51_ARUDO</name>